<evidence type="ECO:0000313" key="5">
    <source>
        <dbReference type="Proteomes" id="UP000297245"/>
    </source>
</evidence>
<dbReference type="Gene3D" id="3.30.70.330">
    <property type="match status" value="1"/>
</dbReference>
<dbReference type="Proteomes" id="UP000297245">
    <property type="component" value="Unassembled WGS sequence"/>
</dbReference>
<feature type="domain" description="RRM" evidence="3">
    <location>
        <begin position="1"/>
        <end position="66"/>
    </location>
</feature>
<dbReference type="InterPro" id="IPR035979">
    <property type="entry name" value="RBD_domain_sf"/>
</dbReference>
<keyword evidence="1" id="KW-0694">RNA-binding</keyword>
<sequence length="579" mass="68241">MGDSGLTLLFERFGDIKSVQVYNLRGRGYAQGSVTFRNREDALHAIDALNGTIVGRRQIVVQLDSQEHTDKTHSDESTDTKHQTKVLEESFDAPEEVDTASHPHAYQESSVPKPDFASSPADSETTLTDLPVRDEDQPPKPSFSEVAAAHATRAPRCPDPADNVHDDGKVAFDKVTAEQLSDYWTQIWKNEAESLRAELAELRVREGKLAEEWTKELKEKQKRKEEMVRNWEEREELMIRNRRLEGDNVRLQQQLDLKTQLEKQDKANADAALQELRRLSGEASALRYREVELEEQVEDLTDELKISRKIQEELESKITDLDKQLMLSESRRKMLELEADRPKWEQARKRREEAEQKERERTQRREHERNLNEAKKKLQELERKEREERERKKAAEEKRRREEELRKKEEEEKKRRELEEKLRKEKAWKQATETETQRCRDRDRSRWGSLFSMRLWNSNSALSRFKLIMDEFEKTKFSINTPMTALSIPWPVLDDPIQFDVENVQWDSVEKFFGSVQLMVDTSEYKALVEKSHKMFHPDRWRSRNLLSTVMEENERCTLERAGNIVSQAITPIWRKSRG</sequence>
<proteinExistence type="predicted"/>
<dbReference type="AlphaFoldDB" id="A0A4S8LVG5"/>
<feature type="region of interest" description="Disordered" evidence="2">
    <location>
        <begin position="65"/>
        <end position="84"/>
    </location>
</feature>
<dbReference type="PROSITE" id="PS50102">
    <property type="entry name" value="RRM"/>
    <property type="match status" value="1"/>
</dbReference>
<dbReference type="GO" id="GO:0003723">
    <property type="term" value="F:RNA binding"/>
    <property type="evidence" value="ECO:0007669"/>
    <property type="project" value="UniProtKB-UniRule"/>
</dbReference>
<dbReference type="InterPro" id="IPR012677">
    <property type="entry name" value="Nucleotide-bd_a/b_plait_sf"/>
</dbReference>
<dbReference type="CDD" id="cd00590">
    <property type="entry name" value="RRM_SF"/>
    <property type="match status" value="1"/>
</dbReference>
<gene>
    <name evidence="4" type="ORF">K435DRAFT_191709</name>
</gene>
<name>A0A4S8LVG5_DENBC</name>
<accession>A0A4S8LVG5</accession>
<keyword evidence="5" id="KW-1185">Reference proteome</keyword>
<reference evidence="4 5" key="1">
    <citation type="journal article" date="2019" name="Nat. Ecol. Evol.">
        <title>Megaphylogeny resolves global patterns of mushroom evolution.</title>
        <authorList>
            <person name="Varga T."/>
            <person name="Krizsan K."/>
            <person name="Foldi C."/>
            <person name="Dima B."/>
            <person name="Sanchez-Garcia M."/>
            <person name="Sanchez-Ramirez S."/>
            <person name="Szollosi G.J."/>
            <person name="Szarkandi J.G."/>
            <person name="Papp V."/>
            <person name="Albert L."/>
            <person name="Andreopoulos W."/>
            <person name="Angelini C."/>
            <person name="Antonin V."/>
            <person name="Barry K.W."/>
            <person name="Bougher N.L."/>
            <person name="Buchanan P."/>
            <person name="Buyck B."/>
            <person name="Bense V."/>
            <person name="Catcheside P."/>
            <person name="Chovatia M."/>
            <person name="Cooper J."/>
            <person name="Damon W."/>
            <person name="Desjardin D."/>
            <person name="Finy P."/>
            <person name="Geml J."/>
            <person name="Haridas S."/>
            <person name="Hughes K."/>
            <person name="Justo A."/>
            <person name="Karasinski D."/>
            <person name="Kautmanova I."/>
            <person name="Kiss B."/>
            <person name="Kocsube S."/>
            <person name="Kotiranta H."/>
            <person name="LaButti K.M."/>
            <person name="Lechner B.E."/>
            <person name="Liimatainen K."/>
            <person name="Lipzen A."/>
            <person name="Lukacs Z."/>
            <person name="Mihaltcheva S."/>
            <person name="Morgado L.N."/>
            <person name="Niskanen T."/>
            <person name="Noordeloos M.E."/>
            <person name="Ohm R.A."/>
            <person name="Ortiz-Santana B."/>
            <person name="Ovrebo C."/>
            <person name="Racz N."/>
            <person name="Riley R."/>
            <person name="Savchenko A."/>
            <person name="Shiryaev A."/>
            <person name="Soop K."/>
            <person name="Spirin V."/>
            <person name="Szebenyi C."/>
            <person name="Tomsovsky M."/>
            <person name="Tulloss R.E."/>
            <person name="Uehling J."/>
            <person name="Grigoriev I.V."/>
            <person name="Vagvolgyi C."/>
            <person name="Papp T."/>
            <person name="Martin F.M."/>
            <person name="Miettinen O."/>
            <person name="Hibbett D.S."/>
            <person name="Nagy L.G."/>
        </authorList>
    </citation>
    <scope>NUCLEOTIDE SEQUENCE [LARGE SCALE GENOMIC DNA]</scope>
    <source>
        <strain evidence="4 5">CBS 962.96</strain>
    </source>
</reference>
<feature type="region of interest" description="Disordered" evidence="2">
    <location>
        <begin position="92"/>
        <end position="146"/>
    </location>
</feature>
<evidence type="ECO:0000256" key="2">
    <source>
        <dbReference type="SAM" id="MobiDB-lite"/>
    </source>
</evidence>
<dbReference type="EMBL" id="ML179249">
    <property type="protein sequence ID" value="THU93430.1"/>
    <property type="molecule type" value="Genomic_DNA"/>
</dbReference>
<evidence type="ECO:0000256" key="1">
    <source>
        <dbReference type="PROSITE-ProRule" id="PRU00176"/>
    </source>
</evidence>
<evidence type="ECO:0000313" key="4">
    <source>
        <dbReference type="EMBL" id="THU93430.1"/>
    </source>
</evidence>
<protein>
    <recommendedName>
        <fullName evidence="3">RRM domain-containing protein</fullName>
    </recommendedName>
</protein>
<dbReference type="SUPFAM" id="SSF54928">
    <property type="entry name" value="RNA-binding domain, RBD"/>
    <property type="match status" value="1"/>
</dbReference>
<organism evidence="4 5">
    <name type="scientific">Dendrothele bispora (strain CBS 962.96)</name>
    <dbReference type="NCBI Taxonomy" id="1314807"/>
    <lineage>
        <taxon>Eukaryota</taxon>
        <taxon>Fungi</taxon>
        <taxon>Dikarya</taxon>
        <taxon>Basidiomycota</taxon>
        <taxon>Agaricomycotina</taxon>
        <taxon>Agaricomycetes</taxon>
        <taxon>Agaricomycetidae</taxon>
        <taxon>Agaricales</taxon>
        <taxon>Agaricales incertae sedis</taxon>
        <taxon>Dendrothele</taxon>
    </lineage>
</organism>
<feature type="region of interest" description="Disordered" evidence="2">
    <location>
        <begin position="343"/>
        <end position="410"/>
    </location>
</feature>
<evidence type="ECO:0000259" key="3">
    <source>
        <dbReference type="PROSITE" id="PS50102"/>
    </source>
</evidence>
<dbReference type="OrthoDB" id="3265210at2759"/>
<dbReference type="Pfam" id="PF00076">
    <property type="entry name" value="RRM_1"/>
    <property type="match status" value="1"/>
</dbReference>
<dbReference type="InterPro" id="IPR000504">
    <property type="entry name" value="RRM_dom"/>
</dbReference>